<feature type="transmembrane region" description="Helical" evidence="9">
    <location>
        <begin position="169"/>
        <end position="189"/>
    </location>
</feature>
<evidence type="ECO:0000259" key="10">
    <source>
        <dbReference type="Pfam" id="PF00361"/>
    </source>
</evidence>
<keyword evidence="4 7" id="KW-0812">Transmembrane</keyword>
<feature type="transmembrane region" description="Helical" evidence="9">
    <location>
        <begin position="201"/>
        <end position="222"/>
    </location>
</feature>
<feature type="transmembrane region" description="Helical" evidence="9">
    <location>
        <begin position="274"/>
        <end position="295"/>
    </location>
</feature>
<feature type="transmembrane region" description="Helical" evidence="9">
    <location>
        <begin position="310"/>
        <end position="328"/>
    </location>
</feature>
<feature type="transmembrane region" description="Helical" evidence="9">
    <location>
        <begin position="38"/>
        <end position="57"/>
    </location>
</feature>
<feature type="transmembrane region" description="Helical" evidence="9">
    <location>
        <begin position="563"/>
        <end position="584"/>
    </location>
</feature>
<proteinExistence type="inferred from homology"/>
<comment type="caution">
    <text evidence="11">The sequence shown here is derived from an EMBL/GenBank/DDBJ whole genome shotgun (WGS) entry which is preliminary data.</text>
</comment>
<evidence type="ECO:0000256" key="4">
    <source>
        <dbReference type="ARBA" id="ARBA00022692"/>
    </source>
</evidence>
<dbReference type="EMBL" id="JBBIAA010000016">
    <property type="protein sequence ID" value="MEJ5946081.1"/>
    <property type="molecule type" value="Genomic_DNA"/>
</dbReference>
<dbReference type="PANTHER" id="PTHR42703:SF1">
    <property type="entry name" value="NA(+)_H(+) ANTIPORTER SUBUNIT D1"/>
    <property type="match status" value="1"/>
</dbReference>
<feature type="transmembrane region" description="Helical" evidence="9">
    <location>
        <begin position="145"/>
        <end position="163"/>
    </location>
</feature>
<feature type="transmembrane region" description="Helical" evidence="9">
    <location>
        <begin position="404"/>
        <end position="422"/>
    </location>
</feature>
<feature type="region of interest" description="Disordered" evidence="8">
    <location>
        <begin position="606"/>
        <end position="626"/>
    </location>
</feature>
<evidence type="ECO:0000256" key="5">
    <source>
        <dbReference type="ARBA" id="ARBA00022989"/>
    </source>
</evidence>
<feature type="transmembrane region" description="Helical" evidence="9">
    <location>
        <begin position="114"/>
        <end position="133"/>
    </location>
</feature>
<comment type="subcellular location">
    <subcellularLocation>
        <location evidence="1">Cell membrane</location>
        <topology evidence="1">Multi-pass membrane protein</topology>
    </subcellularLocation>
    <subcellularLocation>
        <location evidence="7">Membrane</location>
        <topology evidence="7">Multi-pass membrane protein</topology>
    </subcellularLocation>
</comment>
<evidence type="ECO:0000256" key="7">
    <source>
        <dbReference type="RuleBase" id="RU000320"/>
    </source>
</evidence>
<feature type="transmembrane region" description="Helical" evidence="9">
    <location>
        <begin position="335"/>
        <end position="353"/>
    </location>
</feature>
<comment type="similarity">
    <text evidence="2">Belongs to the CPA3 antiporters (TC 2.A.63) subunit D family.</text>
</comment>
<evidence type="ECO:0000256" key="2">
    <source>
        <dbReference type="ARBA" id="ARBA00005346"/>
    </source>
</evidence>
<gene>
    <name evidence="11" type="ORF">WDZ17_12340</name>
</gene>
<dbReference type="PANTHER" id="PTHR42703">
    <property type="entry name" value="NADH DEHYDROGENASE"/>
    <property type="match status" value="1"/>
</dbReference>
<keyword evidence="5 9" id="KW-1133">Transmembrane helix</keyword>
<protein>
    <submittedName>
        <fullName evidence="11">Na+/H+ antiporter subunit D</fullName>
    </submittedName>
</protein>
<evidence type="ECO:0000256" key="8">
    <source>
        <dbReference type="SAM" id="MobiDB-lite"/>
    </source>
</evidence>
<evidence type="ECO:0000256" key="1">
    <source>
        <dbReference type="ARBA" id="ARBA00004651"/>
    </source>
</evidence>
<accession>A0ABU8RM62</accession>
<organism evidence="11 12">
    <name type="scientific">Pseudokineococcus basanitobsidens</name>
    <dbReference type="NCBI Taxonomy" id="1926649"/>
    <lineage>
        <taxon>Bacteria</taxon>
        <taxon>Bacillati</taxon>
        <taxon>Actinomycetota</taxon>
        <taxon>Actinomycetes</taxon>
        <taxon>Kineosporiales</taxon>
        <taxon>Kineosporiaceae</taxon>
        <taxon>Pseudokineococcus</taxon>
    </lineage>
</organism>
<evidence type="ECO:0000256" key="3">
    <source>
        <dbReference type="ARBA" id="ARBA00022475"/>
    </source>
</evidence>
<keyword evidence="6 9" id="KW-0472">Membrane</keyword>
<evidence type="ECO:0000256" key="6">
    <source>
        <dbReference type="ARBA" id="ARBA00023136"/>
    </source>
</evidence>
<feature type="transmembrane region" description="Helical" evidence="9">
    <location>
        <begin position="69"/>
        <end position="94"/>
    </location>
</feature>
<dbReference type="InterPro" id="IPR003918">
    <property type="entry name" value="NADH_UbQ_OxRdtase"/>
</dbReference>
<feature type="transmembrane region" description="Helical" evidence="9">
    <location>
        <begin position="242"/>
        <end position="267"/>
    </location>
</feature>
<keyword evidence="12" id="KW-1185">Reference proteome</keyword>
<dbReference type="Pfam" id="PF00361">
    <property type="entry name" value="Proton_antipo_M"/>
    <property type="match status" value="1"/>
</dbReference>
<dbReference type="InterPro" id="IPR050586">
    <property type="entry name" value="CPA3_Na-H_Antiporter_D"/>
</dbReference>
<name>A0ABU8RM62_9ACTN</name>
<evidence type="ECO:0000313" key="12">
    <source>
        <dbReference type="Proteomes" id="UP001387100"/>
    </source>
</evidence>
<sequence length="626" mass="63210">MSAVTAAATSLAATLPALGGDGGPGLRATQGTVLEWPTLVPLPVLVPLVAAGLALALARHRRAQALTSLVALTVVLVTSVAMLVAVQDVGTLVVTVGGWPSDVGISLVADQLSTLMLSISSAVTLAVLGYSVAQGAADGDDGAPVAIFHPTYLVLAAGVSNAFLSGDLFNLYVGFEMLLAASFVLITLGGTSARIRAGSTYVVVSIASSLVFLAAIALVYAATGTSNLAQLPERLDALPDGVRLALQLALLVAFGIKAAVFPLSAWLPDSYPTAPAPVTAVFAGLLTKVGVYAIIRTQTLLFPGGRLDDVLLVVALATMLVGILGAVAQSDLKRLLSFTLVSHIGYMLLGIALSSRLGLAAAIFYVIHHITVQTTLFLVTGLVERRGGTTSMDRLGGVAKLSPLLGVLFFVPAMNLAGIPPLSGFLGKVGLLQAGVQDGGVLPLVLVGASVVTSLLTLYAVAKAWNRSFWSRPATVGRDHETEAHEDEVPGAGTVLSAVGAVGVRSGAAERARGAGAGAEQHGAREQAEPEGVVAGALTGEPVDPDGVHVDVRRLPAGMVVPTAGLVVLGLALTFLAGPLLAVADEAAAELLDRRPYVVSVLGGAAGERVSPGPVGPGPDGAGGQP</sequence>
<dbReference type="InterPro" id="IPR001750">
    <property type="entry name" value="ND/Mrp_TM"/>
</dbReference>
<dbReference type="NCBIfam" id="NF009308">
    <property type="entry name" value="PRK12665.1"/>
    <property type="match status" value="1"/>
</dbReference>
<dbReference type="Proteomes" id="UP001387100">
    <property type="component" value="Unassembled WGS sequence"/>
</dbReference>
<reference evidence="11 12" key="1">
    <citation type="journal article" date="2017" name="Int. J. Syst. Evol. Microbiol.">
        <title>Pseudokineococcus basanitobsidens sp. nov., isolated from volcanic rock.</title>
        <authorList>
            <person name="Lee D.W."/>
            <person name="Park M.Y."/>
            <person name="Kim J.J."/>
            <person name="Kim B.S."/>
        </authorList>
    </citation>
    <scope>NUCLEOTIDE SEQUENCE [LARGE SCALE GENOMIC DNA]</scope>
    <source>
        <strain evidence="11 12">DSM 103726</strain>
    </source>
</reference>
<keyword evidence="3" id="KW-1003">Cell membrane</keyword>
<feature type="domain" description="NADH:quinone oxidoreductase/Mrp antiporter transmembrane" evidence="10">
    <location>
        <begin position="165"/>
        <end position="456"/>
    </location>
</feature>
<feature type="transmembrane region" description="Helical" evidence="9">
    <location>
        <begin position="442"/>
        <end position="462"/>
    </location>
</feature>
<evidence type="ECO:0000313" key="11">
    <source>
        <dbReference type="EMBL" id="MEJ5946081.1"/>
    </source>
</evidence>
<dbReference type="PRINTS" id="PR01437">
    <property type="entry name" value="NUOXDRDTASE4"/>
</dbReference>
<feature type="transmembrane region" description="Helical" evidence="9">
    <location>
        <begin position="359"/>
        <end position="383"/>
    </location>
</feature>
<evidence type="ECO:0000256" key="9">
    <source>
        <dbReference type="SAM" id="Phobius"/>
    </source>
</evidence>